<organism evidence="2 3">
    <name type="scientific">Mucilaginibacter ginsenosidivorans</name>
    <dbReference type="NCBI Taxonomy" id="398053"/>
    <lineage>
        <taxon>Bacteria</taxon>
        <taxon>Pseudomonadati</taxon>
        <taxon>Bacteroidota</taxon>
        <taxon>Sphingobacteriia</taxon>
        <taxon>Sphingobacteriales</taxon>
        <taxon>Sphingobacteriaceae</taxon>
        <taxon>Mucilaginibacter</taxon>
    </lineage>
</organism>
<dbReference type="InterPro" id="IPR037523">
    <property type="entry name" value="VOC_core"/>
</dbReference>
<feature type="domain" description="VOC" evidence="1">
    <location>
        <begin position="45"/>
        <end position="172"/>
    </location>
</feature>
<proteinExistence type="predicted"/>
<dbReference type="Pfam" id="PF00903">
    <property type="entry name" value="Glyoxalase"/>
    <property type="match status" value="1"/>
</dbReference>
<dbReference type="Proteomes" id="UP000321479">
    <property type="component" value="Chromosome"/>
</dbReference>
<dbReference type="PROSITE" id="PS51819">
    <property type="entry name" value="VOC"/>
    <property type="match status" value="1"/>
</dbReference>
<protein>
    <submittedName>
        <fullName evidence="2">VOC family protein</fullName>
    </submittedName>
</protein>
<dbReference type="RefSeq" id="WP_147032523.1">
    <property type="nucleotide sequence ID" value="NZ_CP042436.1"/>
</dbReference>
<dbReference type="Gene3D" id="3.10.180.10">
    <property type="entry name" value="2,3-Dihydroxybiphenyl 1,2-Dioxygenase, domain 1"/>
    <property type="match status" value="1"/>
</dbReference>
<keyword evidence="3" id="KW-1185">Reference proteome</keyword>
<evidence type="ECO:0000313" key="2">
    <source>
        <dbReference type="EMBL" id="QEC63950.1"/>
    </source>
</evidence>
<dbReference type="AlphaFoldDB" id="A0A5B8UXX8"/>
<dbReference type="SUPFAM" id="SSF54593">
    <property type="entry name" value="Glyoxalase/Bleomycin resistance protein/Dihydroxybiphenyl dioxygenase"/>
    <property type="match status" value="1"/>
</dbReference>
<dbReference type="OrthoDB" id="9796521at2"/>
<accession>A0A5B8UXX8</accession>
<gene>
    <name evidence="2" type="ORF">FRZ54_15665</name>
</gene>
<dbReference type="EMBL" id="CP042436">
    <property type="protein sequence ID" value="QEC63950.1"/>
    <property type="molecule type" value="Genomic_DNA"/>
</dbReference>
<sequence>MKRNEAMTVLVDGKVIGSPIIRPINYFLTLFKIHTMDSTTAKMPEIEGIAPYIEVFDMPISLHFYRDILGFDKKMSSGEGDDVDWVLLEHKGAVLMLNTVYEKENRPAQPDKTRVKGHRDLCFYFDCPDIDGLYQYFVCKGIELEAPIITGYGWKAIYVRDPDEYGLCFHHPVCETPPD</sequence>
<evidence type="ECO:0000259" key="1">
    <source>
        <dbReference type="PROSITE" id="PS51819"/>
    </source>
</evidence>
<name>A0A5B8UXX8_9SPHI</name>
<dbReference type="InterPro" id="IPR004360">
    <property type="entry name" value="Glyas_Fos-R_dOase_dom"/>
</dbReference>
<reference evidence="2 3" key="1">
    <citation type="journal article" date="2017" name="Curr. Microbiol.">
        <title>Mucilaginibacter ginsenosidivorans sp. nov., Isolated from Soil of Ginseng Field.</title>
        <authorList>
            <person name="Kim M.M."/>
            <person name="Siddiqi M.Z."/>
            <person name="Im W.T."/>
        </authorList>
    </citation>
    <scope>NUCLEOTIDE SEQUENCE [LARGE SCALE GENOMIC DNA]</scope>
    <source>
        <strain evidence="2 3">Gsoil 3017</strain>
    </source>
</reference>
<evidence type="ECO:0000313" key="3">
    <source>
        <dbReference type="Proteomes" id="UP000321479"/>
    </source>
</evidence>
<dbReference type="InterPro" id="IPR029068">
    <property type="entry name" value="Glyas_Bleomycin-R_OHBP_Dase"/>
</dbReference>
<dbReference type="KEGG" id="mgin:FRZ54_15665"/>